<reference evidence="1" key="1">
    <citation type="submission" date="2020-05" db="EMBL/GenBank/DDBJ databases">
        <title>Phylogenomic resolution of chytrid fungi.</title>
        <authorList>
            <person name="Stajich J.E."/>
            <person name="Amses K."/>
            <person name="Simmons R."/>
            <person name="Seto K."/>
            <person name="Myers J."/>
            <person name="Bonds A."/>
            <person name="Quandt C.A."/>
            <person name="Barry K."/>
            <person name="Liu P."/>
            <person name="Grigoriev I."/>
            <person name="Longcore J.E."/>
            <person name="James T.Y."/>
        </authorList>
    </citation>
    <scope>NUCLEOTIDE SEQUENCE</scope>
    <source>
        <strain evidence="1">JEL0318</strain>
    </source>
</reference>
<comment type="caution">
    <text evidence="1">The sequence shown here is derived from an EMBL/GenBank/DDBJ whole genome shotgun (WGS) entry which is preliminary data.</text>
</comment>
<dbReference type="Proteomes" id="UP001212841">
    <property type="component" value="Unassembled WGS sequence"/>
</dbReference>
<keyword evidence="2" id="KW-1185">Reference proteome</keyword>
<feature type="non-terminal residue" evidence="1">
    <location>
        <position position="1"/>
    </location>
</feature>
<evidence type="ECO:0000313" key="2">
    <source>
        <dbReference type="Proteomes" id="UP001212841"/>
    </source>
</evidence>
<organism evidence="1 2">
    <name type="scientific">Rhizophlyctis rosea</name>
    <dbReference type="NCBI Taxonomy" id="64517"/>
    <lineage>
        <taxon>Eukaryota</taxon>
        <taxon>Fungi</taxon>
        <taxon>Fungi incertae sedis</taxon>
        <taxon>Chytridiomycota</taxon>
        <taxon>Chytridiomycota incertae sedis</taxon>
        <taxon>Chytridiomycetes</taxon>
        <taxon>Rhizophlyctidales</taxon>
        <taxon>Rhizophlyctidaceae</taxon>
        <taxon>Rhizophlyctis</taxon>
    </lineage>
</organism>
<name>A0AAD5S0T2_9FUNG</name>
<protein>
    <submittedName>
        <fullName evidence="1">Uncharacterized protein</fullName>
    </submittedName>
</protein>
<evidence type="ECO:0000313" key="1">
    <source>
        <dbReference type="EMBL" id="KAJ3033642.1"/>
    </source>
</evidence>
<sequence>TLTAMSQPLPRTIYIRPPTTYNIPQSPSNDTQPFQPPPLPFLLRTWTVTHSTLSMWRSARNVRITYTSLPPTSSNLQHMDDLVEYESLNGSGSVKTVQGIDTPSTLDDTSSWNWKGKGWLFFARSHWEVLGWGERPLEGGGEGELERWVVTWFEKTVFTEEGVDVYSDREVGCSEGLLAEVVEGLKGVEELKGLVGKLRRVESVLPWKKG</sequence>
<accession>A0AAD5S0T2</accession>
<proteinExistence type="predicted"/>
<dbReference type="AlphaFoldDB" id="A0AAD5S0T2"/>
<gene>
    <name evidence="1" type="ORF">HK097_004783</name>
</gene>
<dbReference type="EMBL" id="JADGJD010002261">
    <property type="protein sequence ID" value="KAJ3033642.1"/>
    <property type="molecule type" value="Genomic_DNA"/>
</dbReference>